<gene>
    <name evidence="6" type="ORF">FH607_018000</name>
</gene>
<sequence>MSGPKPPVVVCVGVVTLDALALVDRHPGPDERVVADRVAISGGGPAATAAVVMARQGVPVSFVGRVGTDPEGEQALALLAAEGVDVTGVLRDPATPTQSSVVLAAAGTATRCIATRGVPPLPPLAGRAAELVAGADWAHTDHLGFAPVAELVERLAAAGHPRPRLALDAGNEVPGLDGRLGLVDLYVPTAASLTARYGAAPDAPGAVPDCARRALAEGAGAVVATSGGDGSAAWWPDGGHAAAPAARGVEIVSTLGAGDVFHGALLAARCLGRDWPEALRHANATAALSCRALDGRSAVPDLAELSAFLSDAGAGDAGTGGG</sequence>
<dbReference type="OrthoDB" id="9795789at2"/>
<dbReference type="Proteomes" id="UP000314251">
    <property type="component" value="Unassembled WGS sequence"/>
</dbReference>
<dbReference type="PANTHER" id="PTHR42774:SF3">
    <property type="entry name" value="KETOHEXOKINASE"/>
    <property type="match status" value="1"/>
</dbReference>
<dbReference type="GO" id="GO:0016301">
    <property type="term" value="F:kinase activity"/>
    <property type="evidence" value="ECO:0007669"/>
    <property type="project" value="UniProtKB-KW"/>
</dbReference>
<keyword evidence="3 4" id="KW-0418">Kinase</keyword>
<keyword evidence="2 4" id="KW-0808">Transferase</keyword>
<evidence type="ECO:0000256" key="4">
    <source>
        <dbReference type="RuleBase" id="RU003704"/>
    </source>
</evidence>
<protein>
    <submittedName>
        <fullName evidence="6">Ribokinase</fullName>
    </submittedName>
</protein>
<dbReference type="Pfam" id="PF00294">
    <property type="entry name" value="PfkB"/>
    <property type="match status" value="1"/>
</dbReference>
<proteinExistence type="inferred from homology"/>
<dbReference type="InterPro" id="IPR011611">
    <property type="entry name" value="PfkB_dom"/>
</dbReference>
<keyword evidence="7" id="KW-1185">Reference proteome</keyword>
<dbReference type="PRINTS" id="PR00990">
    <property type="entry name" value="RIBOKINASE"/>
</dbReference>
<dbReference type="EMBL" id="VDLY02000011">
    <property type="protein sequence ID" value="KAB8163830.1"/>
    <property type="molecule type" value="Genomic_DNA"/>
</dbReference>
<dbReference type="RefSeq" id="WP_139669768.1">
    <property type="nucleotide sequence ID" value="NZ_VDLY02000011.1"/>
</dbReference>
<dbReference type="PANTHER" id="PTHR42774">
    <property type="entry name" value="PHOSPHOTRANSFERASE SYSTEM TRANSPORT PROTEIN"/>
    <property type="match status" value="1"/>
</dbReference>
<dbReference type="PROSITE" id="PS00584">
    <property type="entry name" value="PFKB_KINASES_2"/>
    <property type="match status" value="1"/>
</dbReference>
<dbReference type="InterPro" id="IPR002173">
    <property type="entry name" value="Carboh/pur_kinase_PfkB_CS"/>
</dbReference>
<feature type="domain" description="Carbohydrate kinase PfkB" evidence="5">
    <location>
        <begin position="9"/>
        <end position="300"/>
    </location>
</feature>
<dbReference type="AlphaFoldDB" id="A0A5N6A7X7"/>
<dbReference type="Gene3D" id="3.40.1190.20">
    <property type="match status" value="1"/>
</dbReference>
<evidence type="ECO:0000313" key="6">
    <source>
        <dbReference type="EMBL" id="KAB8163830.1"/>
    </source>
</evidence>
<accession>A0A5N6A7X7</accession>
<evidence type="ECO:0000259" key="5">
    <source>
        <dbReference type="Pfam" id="PF00294"/>
    </source>
</evidence>
<reference evidence="6" key="1">
    <citation type="submission" date="2019-10" db="EMBL/GenBank/DDBJ databases">
        <title>Nonomuraea sp. nov., isolated from Phyllanthus amarus.</title>
        <authorList>
            <person name="Klykleung N."/>
            <person name="Tanasupawat S."/>
        </authorList>
    </citation>
    <scope>NUCLEOTIDE SEQUENCE [LARGE SCALE GENOMIC DNA]</scope>
    <source>
        <strain evidence="6">3MP-10</strain>
    </source>
</reference>
<evidence type="ECO:0000256" key="2">
    <source>
        <dbReference type="ARBA" id="ARBA00022679"/>
    </source>
</evidence>
<evidence type="ECO:0000256" key="1">
    <source>
        <dbReference type="ARBA" id="ARBA00010688"/>
    </source>
</evidence>
<dbReference type="InterPro" id="IPR052562">
    <property type="entry name" value="Ketohexokinase-related"/>
</dbReference>
<dbReference type="InterPro" id="IPR002139">
    <property type="entry name" value="Ribo/fructo_kinase"/>
</dbReference>
<evidence type="ECO:0000313" key="7">
    <source>
        <dbReference type="Proteomes" id="UP000314251"/>
    </source>
</evidence>
<dbReference type="InterPro" id="IPR029056">
    <property type="entry name" value="Ribokinase-like"/>
</dbReference>
<dbReference type="SUPFAM" id="SSF53613">
    <property type="entry name" value="Ribokinase-like"/>
    <property type="match status" value="1"/>
</dbReference>
<name>A0A5N6A7X7_9ACTN</name>
<comment type="caution">
    <text evidence="6">The sequence shown here is derived from an EMBL/GenBank/DDBJ whole genome shotgun (WGS) entry which is preliminary data.</text>
</comment>
<comment type="similarity">
    <text evidence="1 4">Belongs to the carbohydrate kinase PfkB family.</text>
</comment>
<evidence type="ECO:0000256" key="3">
    <source>
        <dbReference type="ARBA" id="ARBA00022777"/>
    </source>
</evidence>
<organism evidence="6 7">
    <name type="scientific">Streptomyces mimosae</name>
    <dbReference type="NCBI Taxonomy" id="2586635"/>
    <lineage>
        <taxon>Bacteria</taxon>
        <taxon>Bacillati</taxon>
        <taxon>Actinomycetota</taxon>
        <taxon>Actinomycetes</taxon>
        <taxon>Kitasatosporales</taxon>
        <taxon>Streptomycetaceae</taxon>
        <taxon>Streptomyces</taxon>
    </lineage>
</organism>